<feature type="domain" description="Death" evidence="2">
    <location>
        <begin position="54"/>
        <end position="138"/>
    </location>
</feature>
<evidence type="ECO:0000313" key="3">
    <source>
        <dbReference type="EMBL" id="KAJ8041046.1"/>
    </source>
</evidence>
<dbReference type="InterPro" id="IPR011029">
    <property type="entry name" value="DEATH-like_dom_sf"/>
</dbReference>
<dbReference type="PANTHER" id="PTHR46312:SF2">
    <property type="entry name" value="NUCLEOTIDE-BINDING OLIGOMERIZATION DOMAIN-CONTAINING PROTEIN 2-LIKE"/>
    <property type="match status" value="1"/>
</dbReference>
<name>A0A9Q1CAD4_HOLLE</name>
<dbReference type="SMART" id="SM00005">
    <property type="entry name" value="DEATH"/>
    <property type="match status" value="1"/>
</dbReference>
<evidence type="ECO:0000313" key="4">
    <source>
        <dbReference type="Proteomes" id="UP001152320"/>
    </source>
</evidence>
<keyword evidence="4" id="KW-1185">Reference proteome</keyword>
<feature type="compositionally biased region" description="Pro residues" evidence="1">
    <location>
        <begin position="138"/>
        <end position="152"/>
    </location>
</feature>
<dbReference type="EMBL" id="JAIZAY010000005">
    <property type="protein sequence ID" value="KAJ8041046.1"/>
    <property type="molecule type" value="Genomic_DNA"/>
</dbReference>
<dbReference type="PROSITE" id="PS50017">
    <property type="entry name" value="DEATH_DOMAIN"/>
    <property type="match status" value="1"/>
</dbReference>
<dbReference type="AlphaFoldDB" id="A0A9Q1CAD4"/>
<gene>
    <name evidence="3" type="ORF">HOLleu_11737</name>
</gene>
<dbReference type="Pfam" id="PF00531">
    <property type="entry name" value="Death"/>
    <property type="match status" value="1"/>
</dbReference>
<dbReference type="CDD" id="cd01670">
    <property type="entry name" value="Death"/>
    <property type="match status" value="1"/>
</dbReference>
<organism evidence="3 4">
    <name type="scientific">Holothuria leucospilota</name>
    <name type="common">Black long sea cucumber</name>
    <name type="synonym">Mertensiothuria leucospilota</name>
    <dbReference type="NCBI Taxonomy" id="206669"/>
    <lineage>
        <taxon>Eukaryota</taxon>
        <taxon>Metazoa</taxon>
        <taxon>Echinodermata</taxon>
        <taxon>Eleutherozoa</taxon>
        <taxon>Echinozoa</taxon>
        <taxon>Holothuroidea</taxon>
        <taxon>Aspidochirotacea</taxon>
        <taxon>Aspidochirotida</taxon>
        <taxon>Holothuriidae</taxon>
        <taxon>Holothuria</taxon>
    </lineage>
</organism>
<dbReference type="Pfam" id="PF05729">
    <property type="entry name" value="NACHT"/>
    <property type="match status" value="1"/>
</dbReference>
<dbReference type="InterPro" id="IPR007111">
    <property type="entry name" value="NACHT_NTPase"/>
</dbReference>
<reference evidence="3" key="1">
    <citation type="submission" date="2021-10" db="EMBL/GenBank/DDBJ databases">
        <title>Tropical sea cucumber genome reveals ecological adaptation and Cuvierian tubules defense mechanism.</title>
        <authorList>
            <person name="Chen T."/>
        </authorList>
    </citation>
    <scope>NUCLEOTIDE SEQUENCE</scope>
    <source>
        <strain evidence="3">Nanhai2018</strain>
        <tissue evidence="3">Muscle</tissue>
    </source>
</reference>
<accession>A0A9Q1CAD4</accession>
<dbReference type="PANTHER" id="PTHR46312">
    <property type="entry name" value="NACHT DOMAIN-CONTAINING PROTEIN"/>
    <property type="match status" value="1"/>
</dbReference>
<proteinExistence type="predicted"/>
<dbReference type="GO" id="GO:0007165">
    <property type="term" value="P:signal transduction"/>
    <property type="evidence" value="ECO:0007669"/>
    <property type="project" value="InterPro"/>
</dbReference>
<evidence type="ECO:0000259" key="2">
    <source>
        <dbReference type="PROSITE" id="PS50017"/>
    </source>
</evidence>
<feature type="region of interest" description="Disordered" evidence="1">
    <location>
        <begin position="134"/>
        <end position="154"/>
    </location>
</feature>
<protein>
    <recommendedName>
        <fullName evidence="2">Death domain-containing protein</fullName>
    </recommendedName>
</protein>
<dbReference type="Gene3D" id="3.40.50.300">
    <property type="entry name" value="P-loop containing nucleotide triphosphate hydrolases"/>
    <property type="match status" value="1"/>
</dbReference>
<dbReference type="InterPro" id="IPR000488">
    <property type="entry name" value="Death_dom"/>
</dbReference>
<dbReference type="SUPFAM" id="SSF47986">
    <property type="entry name" value="DEATH domain"/>
    <property type="match status" value="1"/>
</dbReference>
<comment type="caution">
    <text evidence="3">The sequence shown here is derived from an EMBL/GenBank/DDBJ whole genome shotgun (WGS) entry which is preliminary data.</text>
</comment>
<dbReference type="InterPro" id="IPR027417">
    <property type="entry name" value="P-loop_NTPase"/>
</dbReference>
<dbReference type="Gene3D" id="1.10.533.10">
    <property type="entry name" value="Death Domain, Fas"/>
    <property type="match status" value="1"/>
</dbReference>
<dbReference type="SUPFAM" id="SSF52540">
    <property type="entry name" value="P-loop containing nucleoside triphosphate hydrolases"/>
    <property type="match status" value="1"/>
</dbReference>
<sequence>MDGWTDGWRRDDGWTDRQTDIVSFLWTSAIDLWEHFFCIGVNSSKNMDRPTEIPDKVLQSLAGKLTDEWLDLARYLNIPEGKLYDTKTDNMGHVREAKYNMLLWWKRKNGKQATNNILAQALLKANRVDLKEELLNDPPTPATTPTSTPTPTPASALVENGYGQFLLKLESLLTRQHSYILATAFGYAKDMVLCIRNSDTPSRLLIQEMNERGDVSPTDISKLITALGHDNVAVKIKEIFELYGKFYEQFLLTLESVLTNREAVSLAKYFGYPCEKIDSIRKSDKPSWLLVQMMGERDDISPTDSSKLIRALKHDSVRLGDVAFKVNEAFTLLQKKSQFVKELRMKYKNLCWGILPVPFLRDKYNIDELFVESGIQFLEDKKQGDGEGKEKWKAIKDHKMIFTDPRINSKRRIIDGEPGYGKSTLALQITHDWCQEIPPMKALEILILLRLRQFRKVSNIFAAIKTFLLPRDSKLTTTDIKSILDSSSTAVLLDGYDEYPGRGKNETDIEYIIRGDMFQNHDVVLMTRTSCLPQDLSYDTKRIRLTGFDDTVRSTYIRQVVTRDNMEKAEEINQLLTRNPAAADLCKVPMFCVMISHMAQRQTFEDLETVTKLFKSVIACFHSHELRRAEINIRQSKGKQDHSKLDKTAFEALKRDSQKITLDETEFREKIGDDLYNEYVGIGILREEEVFDDDDFDYKTETRFFHKLFAEWYAAHYLANKVAQLKVESGSMHNKQEKAPGTSQWQFENNERVNLLSSLDPQDVHYTYRFACGLNRDAALDIIKHLGTNGTYHEYTLLCILEWMTKWNGRLETIEDTVSELCSRGLDIGDTNSILLQKCTVDLIKFASSRKIPMYMVRHFNCLDVGCSGNLRVKPSDMSLPVMDTLRWLEIYEYGRVMTEKETESMLQYSAMCVCLEKVQFSVCLLPRYIKVTY</sequence>
<dbReference type="OrthoDB" id="100767at2759"/>
<evidence type="ECO:0000256" key="1">
    <source>
        <dbReference type="SAM" id="MobiDB-lite"/>
    </source>
</evidence>
<dbReference type="Proteomes" id="UP001152320">
    <property type="component" value="Chromosome 5"/>
</dbReference>